<reference evidence="4" key="3">
    <citation type="journal article" date="2017" name="Nature">
        <title>Genome sequence of the progenitor of the wheat D genome Aegilops tauschii.</title>
        <authorList>
            <person name="Luo M.C."/>
            <person name="Gu Y.Q."/>
            <person name="Puiu D."/>
            <person name="Wang H."/>
            <person name="Twardziok S.O."/>
            <person name="Deal K.R."/>
            <person name="Huo N."/>
            <person name="Zhu T."/>
            <person name="Wang L."/>
            <person name="Wang Y."/>
            <person name="McGuire P.E."/>
            <person name="Liu S."/>
            <person name="Long H."/>
            <person name="Ramasamy R.K."/>
            <person name="Rodriguez J.C."/>
            <person name="Van S.L."/>
            <person name="Yuan L."/>
            <person name="Wang Z."/>
            <person name="Xia Z."/>
            <person name="Xiao L."/>
            <person name="Anderson O.D."/>
            <person name="Ouyang S."/>
            <person name="Liang Y."/>
            <person name="Zimin A.V."/>
            <person name="Pertea G."/>
            <person name="Qi P."/>
            <person name="Bennetzen J.L."/>
            <person name="Dai X."/>
            <person name="Dawson M.W."/>
            <person name="Muller H.G."/>
            <person name="Kugler K."/>
            <person name="Rivarola-Duarte L."/>
            <person name="Spannagl M."/>
            <person name="Mayer K.F.X."/>
            <person name="Lu F.H."/>
            <person name="Bevan M.W."/>
            <person name="Leroy P."/>
            <person name="Li P."/>
            <person name="You F.M."/>
            <person name="Sun Q."/>
            <person name="Liu Z."/>
            <person name="Lyons E."/>
            <person name="Wicker T."/>
            <person name="Salzberg S.L."/>
            <person name="Devos K.M."/>
            <person name="Dvorak J."/>
        </authorList>
    </citation>
    <scope>NUCLEOTIDE SEQUENCE [LARGE SCALE GENOMIC DNA]</scope>
    <source>
        <strain evidence="4">cv. AL8/78</strain>
    </source>
</reference>
<dbReference type="Gene3D" id="1.20.58.2220">
    <property type="entry name" value="Formin, FH2 domain"/>
    <property type="match status" value="1"/>
</dbReference>
<feature type="domain" description="FH2" evidence="3">
    <location>
        <begin position="1"/>
        <end position="30"/>
    </location>
</feature>
<reference evidence="4" key="5">
    <citation type="journal article" date="2021" name="G3 (Bethesda)">
        <title>Aegilops tauschii genome assembly Aet v5.0 features greater sequence contiguity and improved annotation.</title>
        <authorList>
            <person name="Wang L."/>
            <person name="Zhu T."/>
            <person name="Rodriguez J.C."/>
            <person name="Deal K.R."/>
            <person name="Dubcovsky J."/>
            <person name="McGuire P.E."/>
            <person name="Lux T."/>
            <person name="Spannagl M."/>
            <person name="Mayer K.F.X."/>
            <person name="Baldrich P."/>
            <person name="Meyers B.C."/>
            <person name="Huo N."/>
            <person name="Gu Y.Q."/>
            <person name="Zhou H."/>
            <person name="Devos K.M."/>
            <person name="Bennetzen J.L."/>
            <person name="Unver T."/>
            <person name="Budak H."/>
            <person name="Gulick P.J."/>
            <person name="Galiba G."/>
            <person name="Kalapos B."/>
            <person name="Nelson D.R."/>
            <person name="Li P."/>
            <person name="You F.M."/>
            <person name="Luo M.C."/>
            <person name="Dvorak J."/>
        </authorList>
    </citation>
    <scope>NUCLEOTIDE SEQUENCE [LARGE SCALE GENOMIC DNA]</scope>
    <source>
        <strain evidence="4">cv. AL8/78</strain>
    </source>
</reference>
<evidence type="ECO:0000259" key="3">
    <source>
        <dbReference type="Pfam" id="PF02181"/>
    </source>
</evidence>
<dbReference type="EnsemblPlants" id="AET6Gv20880100.15">
    <property type="protein sequence ID" value="AET6Gv20880100.15"/>
    <property type="gene ID" value="AET6Gv20880100"/>
</dbReference>
<evidence type="ECO:0000256" key="2">
    <source>
        <dbReference type="SAM" id="Phobius"/>
    </source>
</evidence>
<dbReference type="Gramene" id="AET6Gv20880100.15">
    <property type="protein sequence ID" value="AET6Gv20880100.15"/>
    <property type="gene ID" value="AET6Gv20880100"/>
</dbReference>
<accession>A0A453PW59</accession>
<keyword evidence="5" id="KW-1185">Reference proteome</keyword>
<dbReference type="InterPro" id="IPR015425">
    <property type="entry name" value="FH2_Formin"/>
</dbReference>
<organism evidence="4 5">
    <name type="scientific">Aegilops tauschii subsp. strangulata</name>
    <name type="common">Goatgrass</name>
    <dbReference type="NCBI Taxonomy" id="200361"/>
    <lineage>
        <taxon>Eukaryota</taxon>
        <taxon>Viridiplantae</taxon>
        <taxon>Streptophyta</taxon>
        <taxon>Embryophyta</taxon>
        <taxon>Tracheophyta</taxon>
        <taxon>Spermatophyta</taxon>
        <taxon>Magnoliopsida</taxon>
        <taxon>Liliopsida</taxon>
        <taxon>Poales</taxon>
        <taxon>Poaceae</taxon>
        <taxon>BOP clade</taxon>
        <taxon>Pooideae</taxon>
        <taxon>Triticodae</taxon>
        <taxon>Triticeae</taxon>
        <taxon>Triticinae</taxon>
        <taxon>Aegilops</taxon>
    </lineage>
</organism>
<feature type="transmembrane region" description="Helical" evidence="2">
    <location>
        <begin position="55"/>
        <end position="75"/>
    </location>
</feature>
<dbReference type="AlphaFoldDB" id="A0A453PW59"/>
<dbReference type="PANTHER" id="PTHR45733">
    <property type="entry name" value="FORMIN-J"/>
    <property type="match status" value="1"/>
</dbReference>
<keyword evidence="2" id="KW-1133">Transmembrane helix</keyword>
<dbReference type="Proteomes" id="UP000015105">
    <property type="component" value="Chromosome 6D"/>
</dbReference>
<evidence type="ECO:0000256" key="1">
    <source>
        <dbReference type="ARBA" id="ARBA00006468"/>
    </source>
</evidence>
<evidence type="ECO:0000313" key="4">
    <source>
        <dbReference type="EnsemblPlants" id="AET6Gv20880100.15"/>
    </source>
</evidence>
<dbReference type="SUPFAM" id="SSF101447">
    <property type="entry name" value="Formin homology 2 domain (FH2 domain)"/>
    <property type="match status" value="1"/>
</dbReference>
<keyword evidence="2" id="KW-0812">Transmembrane</keyword>
<reference evidence="4" key="4">
    <citation type="submission" date="2019-03" db="UniProtKB">
        <authorList>
            <consortium name="EnsemblPlants"/>
        </authorList>
    </citation>
    <scope>IDENTIFICATION</scope>
</reference>
<protein>
    <recommendedName>
        <fullName evidence="3">FH2 domain-containing protein</fullName>
    </recommendedName>
</protein>
<reference evidence="5" key="2">
    <citation type="journal article" date="2017" name="Nat. Plants">
        <title>The Aegilops tauschii genome reveals multiple impacts of transposons.</title>
        <authorList>
            <person name="Zhao G."/>
            <person name="Zou C."/>
            <person name="Li K."/>
            <person name="Wang K."/>
            <person name="Li T."/>
            <person name="Gao L."/>
            <person name="Zhang X."/>
            <person name="Wang H."/>
            <person name="Yang Z."/>
            <person name="Liu X."/>
            <person name="Jiang W."/>
            <person name="Mao L."/>
            <person name="Kong X."/>
            <person name="Jiao Y."/>
            <person name="Jia J."/>
        </authorList>
    </citation>
    <scope>NUCLEOTIDE SEQUENCE [LARGE SCALE GENOMIC DNA]</scope>
    <source>
        <strain evidence="5">cv. AL8/78</strain>
    </source>
</reference>
<name>A0A453PW59_AEGTS</name>
<dbReference type="Pfam" id="PF02181">
    <property type="entry name" value="FH2"/>
    <property type="match status" value="1"/>
</dbReference>
<comment type="similarity">
    <text evidence="1">Belongs to the formin-like family. Class-II subfamily.</text>
</comment>
<dbReference type="InterPro" id="IPR042201">
    <property type="entry name" value="FH2_Formin_sf"/>
</dbReference>
<proteinExistence type="inferred from homology"/>
<dbReference type="PANTHER" id="PTHR45733:SF5">
    <property type="entry name" value="FORMIN-LIKE PROTEIN 7"/>
    <property type="match status" value="1"/>
</dbReference>
<dbReference type="InterPro" id="IPR051144">
    <property type="entry name" value="Formin_homology_domain"/>
</dbReference>
<feature type="transmembrane region" description="Helical" evidence="2">
    <location>
        <begin position="23"/>
        <end position="43"/>
    </location>
</feature>
<sequence>VGFRLDSLLKLIDIRARNNKMTLMHYLCKVWYLISAIFSFIMFSYHKIQSFGYRLFFLFALSVWEANWCIVLQISHTCMSVFPRFEPL</sequence>
<reference evidence="5" key="1">
    <citation type="journal article" date="2014" name="Science">
        <title>Ancient hybridizations among the ancestral genomes of bread wheat.</title>
        <authorList>
            <consortium name="International Wheat Genome Sequencing Consortium,"/>
            <person name="Marcussen T."/>
            <person name="Sandve S.R."/>
            <person name="Heier L."/>
            <person name="Spannagl M."/>
            <person name="Pfeifer M."/>
            <person name="Jakobsen K.S."/>
            <person name="Wulff B.B."/>
            <person name="Steuernagel B."/>
            <person name="Mayer K.F."/>
            <person name="Olsen O.A."/>
        </authorList>
    </citation>
    <scope>NUCLEOTIDE SEQUENCE [LARGE SCALE GENOMIC DNA]</scope>
    <source>
        <strain evidence="5">cv. AL8/78</strain>
    </source>
</reference>
<evidence type="ECO:0000313" key="5">
    <source>
        <dbReference type="Proteomes" id="UP000015105"/>
    </source>
</evidence>
<keyword evidence="2" id="KW-0472">Membrane</keyword>